<dbReference type="CDD" id="cd03215">
    <property type="entry name" value="ABC_Carb_Monos_II"/>
    <property type="match status" value="1"/>
</dbReference>
<dbReference type="AlphaFoldDB" id="A0A1T4WPW4"/>
<organism evidence="6 7">
    <name type="scientific">Agreia bicolorata</name>
    <dbReference type="NCBI Taxonomy" id="110935"/>
    <lineage>
        <taxon>Bacteria</taxon>
        <taxon>Bacillati</taxon>
        <taxon>Actinomycetota</taxon>
        <taxon>Actinomycetes</taxon>
        <taxon>Micrococcales</taxon>
        <taxon>Microbacteriaceae</taxon>
        <taxon>Agreia</taxon>
    </lineage>
</organism>
<dbReference type="InterPro" id="IPR003439">
    <property type="entry name" value="ABC_transporter-like_ATP-bd"/>
</dbReference>
<accession>A0A1T4WPW4</accession>
<dbReference type="PROSITE" id="PS00211">
    <property type="entry name" value="ABC_TRANSPORTER_1"/>
    <property type="match status" value="1"/>
</dbReference>
<dbReference type="PANTHER" id="PTHR43790">
    <property type="entry name" value="CARBOHYDRATE TRANSPORT ATP-BINDING PROTEIN MG119-RELATED"/>
    <property type="match status" value="1"/>
</dbReference>
<proteinExistence type="predicted"/>
<name>A0A1T4WPW4_9MICO</name>
<evidence type="ECO:0000313" key="6">
    <source>
        <dbReference type="EMBL" id="SKA79400.1"/>
    </source>
</evidence>
<dbReference type="EMBL" id="FUYG01000001">
    <property type="protein sequence ID" value="SKA79400.1"/>
    <property type="molecule type" value="Genomic_DNA"/>
</dbReference>
<keyword evidence="1" id="KW-0813">Transport</keyword>
<sequence length="500" mass="53132">MEPIVALTGVTKRFGAVTALKDMSFDLFAGEVHVLLGENGAGKSTLVNTLIGSFVPDEGVLTIRGEVVRRHSPANARRAGINVVLQDFSLAPTLSVAENLFLGREPLKAGLVDRAAIFSRAADLLQSLGGTLDPRVEVGTLPRAEQQLVEITKSLVGVPGVLLLDEPTASISESEANRLFGIVERLRGEGWGILYITHRMEEIRRLGDRVTVMRDGMKISTYAVSEVTDEKLVADMVGRDIAGIYPAKSTGVGDELLRLENVTSADGRVADIDLTVHAGEIVGIAGLVGSGKSELARLILGLSDTGSGSYTVAGTTVTRPNPRRMIALGVGFMPEDRRRDALALQRSVEENITLEVVGTRAFSPFGFLRRRALREVAAGLMDRADVRPRTPTAEVGSLSGGNQQKVVLARALTQDRSVFVVAEPTAGVDVGARQQIYAQLRRLCDEGAGVLAVSSDLEEIVGIADRIYVMNGGRIHVELVGSAITNEAVVAGAFGHATAS</sequence>
<dbReference type="PANTHER" id="PTHR43790:SF9">
    <property type="entry name" value="GALACTOFURANOSE TRANSPORTER ATP-BINDING PROTEIN YTFR"/>
    <property type="match status" value="1"/>
</dbReference>
<evidence type="ECO:0000313" key="7">
    <source>
        <dbReference type="Proteomes" id="UP000189735"/>
    </source>
</evidence>
<dbReference type="CDD" id="cd03216">
    <property type="entry name" value="ABC_Carb_Monos_I"/>
    <property type="match status" value="1"/>
</dbReference>
<keyword evidence="3" id="KW-0547">Nucleotide-binding</keyword>
<evidence type="ECO:0000256" key="1">
    <source>
        <dbReference type="ARBA" id="ARBA00022448"/>
    </source>
</evidence>
<evidence type="ECO:0000256" key="4">
    <source>
        <dbReference type="ARBA" id="ARBA00022840"/>
    </source>
</evidence>
<dbReference type="InterPro" id="IPR017871">
    <property type="entry name" value="ABC_transporter-like_CS"/>
</dbReference>
<dbReference type="InterPro" id="IPR027417">
    <property type="entry name" value="P-loop_NTPase"/>
</dbReference>
<keyword evidence="2" id="KW-0677">Repeat</keyword>
<dbReference type="SMART" id="SM00382">
    <property type="entry name" value="AAA"/>
    <property type="match status" value="2"/>
</dbReference>
<dbReference type="SUPFAM" id="SSF52540">
    <property type="entry name" value="P-loop containing nucleoside triphosphate hydrolases"/>
    <property type="match status" value="2"/>
</dbReference>
<evidence type="ECO:0000259" key="5">
    <source>
        <dbReference type="PROSITE" id="PS50893"/>
    </source>
</evidence>
<gene>
    <name evidence="6" type="ORF">SAMN06295879_0048</name>
</gene>
<dbReference type="Pfam" id="PF00005">
    <property type="entry name" value="ABC_tran"/>
    <property type="match status" value="2"/>
</dbReference>
<dbReference type="Gene3D" id="3.40.50.300">
    <property type="entry name" value="P-loop containing nucleotide triphosphate hydrolases"/>
    <property type="match status" value="2"/>
</dbReference>
<reference evidence="7" key="1">
    <citation type="submission" date="2017-02" db="EMBL/GenBank/DDBJ databases">
        <authorList>
            <person name="Varghese N."/>
            <person name="Submissions S."/>
        </authorList>
    </citation>
    <scope>NUCLEOTIDE SEQUENCE [LARGE SCALE GENOMIC DNA]</scope>
    <source>
        <strain evidence="7">VKM Ac-2052</strain>
    </source>
</reference>
<dbReference type="InterPro" id="IPR003593">
    <property type="entry name" value="AAA+_ATPase"/>
</dbReference>
<keyword evidence="4 6" id="KW-0067">ATP-binding</keyword>
<dbReference type="PROSITE" id="PS50893">
    <property type="entry name" value="ABC_TRANSPORTER_2"/>
    <property type="match status" value="2"/>
</dbReference>
<feature type="domain" description="ABC transporter" evidence="5">
    <location>
        <begin position="5"/>
        <end position="240"/>
    </location>
</feature>
<dbReference type="Proteomes" id="UP000189735">
    <property type="component" value="Unassembled WGS sequence"/>
</dbReference>
<evidence type="ECO:0000256" key="2">
    <source>
        <dbReference type="ARBA" id="ARBA00022737"/>
    </source>
</evidence>
<evidence type="ECO:0000256" key="3">
    <source>
        <dbReference type="ARBA" id="ARBA00022741"/>
    </source>
</evidence>
<protein>
    <submittedName>
        <fullName evidence="6">Monosaccharide ABC transporter ATP-binding protein, CUT2 family</fullName>
    </submittedName>
</protein>
<dbReference type="GO" id="GO:0005524">
    <property type="term" value="F:ATP binding"/>
    <property type="evidence" value="ECO:0007669"/>
    <property type="project" value="UniProtKB-KW"/>
</dbReference>
<feature type="domain" description="ABC transporter" evidence="5">
    <location>
        <begin position="257"/>
        <end position="497"/>
    </location>
</feature>
<dbReference type="GO" id="GO:0016887">
    <property type="term" value="F:ATP hydrolysis activity"/>
    <property type="evidence" value="ECO:0007669"/>
    <property type="project" value="InterPro"/>
</dbReference>
<dbReference type="RefSeq" id="WP_078712929.1">
    <property type="nucleotide sequence ID" value="NZ_FUYG01000001.1"/>
</dbReference>
<dbReference type="InterPro" id="IPR050107">
    <property type="entry name" value="ABC_carbohydrate_import_ATPase"/>
</dbReference>